<organism evidence="2 3">
    <name type="scientific">Pararcticibacter amylolyticus</name>
    <dbReference type="NCBI Taxonomy" id="2173175"/>
    <lineage>
        <taxon>Bacteria</taxon>
        <taxon>Pseudomonadati</taxon>
        <taxon>Bacteroidota</taxon>
        <taxon>Sphingobacteriia</taxon>
        <taxon>Sphingobacteriales</taxon>
        <taxon>Sphingobacteriaceae</taxon>
        <taxon>Pararcticibacter</taxon>
    </lineage>
</organism>
<evidence type="ECO:0000313" key="2">
    <source>
        <dbReference type="EMBL" id="PWG77973.1"/>
    </source>
</evidence>
<dbReference type="PANTHER" id="PTHR34203:SF15">
    <property type="entry name" value="SLL1173 PROTEIN"/>
    <property type="match status" value="1"/>
</dbReference>
<evidence type="ECO:0000313" key="3">
    <source>
        <dbReference type="Proteomes" id="UP000245647"/>
    </source>
</evidence>
<dbReference type="AlphaFoldDB" id="A0A2U2P9C2"/>
<reference evidence="2 3" key="1">
    <citation type="submission" date="2018-04" db="EMBL/GenBank/DDBJ databases">
        <title>Pedobacter chongqingensis sp. nov., isolated from a rottenly hemp rope.</title>
        <authorList>
            <person name="Cai Y."/>
        </authorList>
    </citation>
    <scope>NUCLEOTIDE SEQUENCE [LARGE SCALE GENOMIC DNA]</scope>
    <source>
        <strain evidence="2 3">FJ4-8</strain>
    </source>
</reference>
<protein>
    <recommendedName>
        <fullName evidence="1">Methyltransferase FkbM domain-containing protein</fullName>
    </recommendedName>
</protein>
<proteinExistence type="predicted"/>
<sequence length="318" mass="36410">MLGLKLNILSAKIYILKIKINIIEKTPFFKRKKEQQLFVNHFTLLSYISTFQESCFKRLFGTHAKSVLFETHNGALLSSPMDTEINRRLGHHGQYDLDKIHFLNKIIKKDYTVYFLGVHIGTLLIPLSYHANKVIGFEANPDTFEYLKYNLLLNNVSNAAIFNLGVYDKYGTSLFYKNKANTGGSKIKPHSDQFIYNYDQPTETIIKTVCLDDFVSSNGLPYPDVMIVDIEGAEYAALKMAGQCLSNCKYLYIEFVPHHLSNVANIDVNEFLSVIVPYFTKMVIVNSPNHGFYGEDIYKVLADLYAREVCVDLLFFNL</sequence>
<dbReference type="InterPro" id="IPR006342">
    <property type="entry name" value="FkbM_mtfrase"/>
</dbReference>
<dbReference type="EMBL" id="QEAS01000046">
    <property type="protein sequence ID" value="PWG77973.1"/>
    <property type="molecule type" value="Genomic_DNA"/>
</dbReference>
<comment type="caution">
    <text evidence="2">The sequence shown here is derived from an EMBL/GenBank/DDBJ whole genome shotgun (WGS) entry which is preliminary data.</text>
</comment>
<dbReference type="Pfam" id="PF05050">
    <property type="entry name" value="Methyltransf_21"/>
    <property type="match status" value="1"/>
</dbReference>
<dbReference type="NCBIfam" id="TIGR01444">
    <property type="entry name" value="fkbM_fam"/>
    <property type="match status" value="1"/>
</dbReference>
<accession>A0A2U2P9C2</accession>
<dbReference type="Proteomes" id="UP000245647">
    <property type="component" value="Unassembled WGS sequence"/>
</dbReference>
<feature type="domain" description="Methyltransferase FkbM" evidence="1">
    <location>
        <begin position="131"/>
        <end position="258"/>
    </location>
</feature>
<gene>
    <name evidence="2" type="ORF">DDR33_24690</name>
</gene>
<dbReference type="SUPFAM" id="SSF53335">
    <property type="entry name" value="S-adenosyl-L-methionine-dependent methyltransferases"/>
    <property type="match status" value="1"/>
</dbReference>
<keyword evidence="3" id="KW-1185">Reference proteome</keyword>
<name>A0A2U2P9C2_9SPHI</name>
<dbReference type="InterPro" id="IPR029063">
    <property type="entry name" value="SAM-dependent_MTases_sf"/>
</dbReference>
<dbReference type="PANTHER" id="PTHR34203">
    <property type="entry name" value="METHYLTRANSFERASE, FKBM FAMILY PROTEIN"/>
    <property type="match status" value="1"/>
</dbReference>
<dbReference type="Gene3D" id="3.40.50.150">
    <property type="entry name" value="Vaccinia Virus protein VP39"/>
    <property type="match status" value="1"/>
</dbReference>
<evidence type="ECO:0000259" key="1">
    <source>
        <dbReference type="Pfam" id="PF05050"/>
    </source>
</evidence>
<dbReference type="InterPro" id="IPR052514">
    <property type="entry name" value="SAM-dependent_MTase"/>
</dbReference>